<dbReference type="EMBL" id="JAHXZJ010000002">
    <property type="protein sequence ID" value="KAH0564157.1"/>
    <property type="molecule type" value="Genomic_DNA"/>
</dbReference>
<feature type="chain" id="PRO_5043518520" evidence="1">
    <location>
        <begin position="24"/>
        <end position="177"/>
    </location>
</feature>
<name>A0AAV7J527_COTGL</name>
<evidence type="ECO:0000313" key="3">
    <source>
        <dbReference type="Proteomes" id="UP000826195"/>
    </source>
</evidence>
<feature type="signal peptide" evidence="1">
    <location>
        <begin position="1"/>
        <end position="23"/>
    </location>
</feature>
<reference evidence="2 3" key="1">
    <citation type="journal article" date="2021" name="J. Hered.">
        <title>A chromosome-level genome assembly of the parasitoid wasp, Cotesia glomerata (Hymenoptera: Braconidae).</title>
        <authorList>
            <person name="Pinto B.J."/>
            <person name="Weis J.J."/>
            <person name="Gamble T."/>
            <person name="Ode P.J."/>
            <person name="Paul R."/>
            <person name="Zaspel J.M."/>
        </authorList>
    </citation>
    <scope>NUCLEOTIDE SEQUENCE [LARGE SCALE GENOMIC DNA]</scope>
    <source>
        <strain evidence="2">CgM1</strain>
    </source>
</reference>
<proteinExistence type="predicted"/>
<keyword evidence="3" id="KW-1185">Reference proteome</keyword>
<evidence type="ECO:0000256" key="1">
    <source>
        <dbReference type="SAM" id="SignalP"/>
    </source>
</evidence>
<sequence>MAFNVLAIPQLTLFSSLVRFMNSIPIYIIENLEQILHAVNVRSQIWAKRNVQLLRMFNAIPVTTTSVHRIHGDVIAHEGTSVSIISAQSLIAQLILAPEAQTITSIPFYPTTLLRSHPTTPRNSTHPCMRSAQQEFSYVRTDTAVLLLRASISGITLILTIPFNTNRRHPRAQQDCT</sequence>
<evidence type="ECO:0000313" key="2">
    <source>
        <dbReference type="EMBL" id="KAH0564157.1"/>
    </source>
</evidence>
<dbReference type="Proteomes" id="UP000826195">
    <property type="component" value="Unassembled WGS sequence"/>
</dbReference>
<comment type="caution">
    <text evidence="2">The sequence shown here is derived from an EMBL/GenBank/DDBJ whole genome shotgun (WGS) entry which is preliminary data.</text>
</comment>
<organism evidence="2 3">
    <name type="scientific">Cotesia glomerata</name>
    <name type="common">Lepidopteran parasitic wasp</name>
    <name type="synonym">Apanteles glomeratus</name>
    <dbReference type="NCBI Taxonomy" id="32391"/>
    <lineage>
        <taxon>Eukaryota</taxon>
        <taxon>Metazoa</taxon>
        <taxon>Ecdysozoa</taxon>
        <taxon>Arthropoda</taxon>
        <taxon>Hexapoda</taxon>
        <taxon>Insecta</taxon>
        <taxon>Pterygota</taxon>
        <taxon>Neoptera</taxon>
        <taxon>Endopterygota</taxon>
        <taxon>Hymenoptera</taxon>
        <taxon>Apocrita</taxon>
        <taxon>Ichneumonoidea</taxon>
        <taxon>Braconidae</taxon>
        <taxon>Microgastrinae</taxon>
        <taxon>Cotesia</taxon>
    </lineage>
</organism>
<accession>A0AAV7J527</accession>
<keyword evidence="1" id="KW-0732">Signal</keyword>
<dbReference type="AlphaFoldDB" id="A0AAV7J527"/>
<gene>
    <name evidence="2" type="ORF">KQX54_009808</name>
</gene>
<protein>
    <submittedName>
        <fullName evidence="2">Uncharacterized protein</fullName>
    </submittedName>
</protein>